<keyword evidence="3" id="KW-1185">Reference proteome</keyword>
<organism evidence="2 3">
    <name type="scientific">Dichanthelium oligosanthes</name>
    <dbReference type="NCBI Taxonomy" id="888268"/>
    <lineage>
        <taxon>Eukaryota</taxon>
        <taxon>Viridiplantae</taxon>
        <taxon>Streptophyta</taxon>
        <taxon>Embryophyta</taxon>
        <taxon>Tracheophyta</taxon>
        <taxon>Spermatophyta</taxon>
        <taxon>Magnoliopsida</taxon>
        <taxon>Liliopsida</taxon>
        <taxon>Poales</taxon>
        <taxon>Poaceae</taxon>
        <taxon>PACMAD clade</taxon>
        <taxon>Panicoideae</taxon>
        <taxon>Panicodae</taxon>
        <taxon>Paniceae</taxon>
        <taxon>Dichantheliinae</taxon>
        <taxon>Dichanthelium</taxon>
    </lineage>
</organism>
<feature type="region of interest" description="Disordered" evidence="1">
    <location>
        <begin position="1"/>
        <end position="30"/>
    </location>
</feature>
<dbReference type="AlphaFoldDB" id="A0A1E5WKT4"/>
<dbReference type="Proteomes" id="UP000095767">
    <property type="component" value="Unassembled WGS sequence"/>
</dbReference>
<reference evidence="2 3" key="1">
    <citation type="submission" date="2016-09" db="EMBL/GenBank/DDBJ databases">
        <title>The draft genome of Dichanthelium oligosanthes: A C3 panicoid grass species.</title>
        <authorList>
            <person name="Studer A.J."/>
            <person name="Schnable J.C."/>
            <person name="Brutnell T.P."/>
        </authorList>
    </citation>
    <scope>NUCLEOTIDE SEQUENCE [LARGE SCALE GENOMIC DNA]</scope>
    <source>
        <strain evidence="3">cv. Kellogg 1175</strain>
        <tissue evidence="2">Leaf</tissue>
    </source>
</reference>
<name>A0A1E5WKT4_9POAL</name>
<evidence type="ECO:0000313" key="3">
    <source>
        <dbReference type="Proteomes" id="UP000095767"/>
    </source>
</evidence>
<comment type="caution">
    <text evidence="2">The sequence shown here is derived from an EMBL/GenBank/DDBJ whole genome shotgun (WGS) entry which is preliminary data.</text>
</comment>
<gene>
    <name evidence="2" type="ORF">BAE44_0000936</name>
</gene>
<evidence type="ECO:0000256" key="1">
    <source>
        <dbReference type="SAM" id="MobiDB-lite"/>
    </source>
</evidence>
<protein>
    <submittedName>
        <fullName evidence="2">Uncharacterized protein</fullName>
    </submittedName>
</protein>
<sequence>MSEAANVRRTGGVSFDGANEADGNSNVQQQHKFVGYRPKLGSFDRALKQADSGKRIVPRRPDHIHNKPSLTMHHASTPYGDVDQMDYPCPPHHCGNGPSA</sequence>
<dbReference type="EMBL" id="LWDX02003179">
    <property type="protein sequence ID" value="OEL38045.1"/>
    <property type="molecule type" value="Genomic_DNA"/>
</dbReference>
<accession>A0A1E5WKT4</accession>
<proteinExistence type="predicted"/>
<feature type="compositionally biased region" description="Basic and acidic residues" evidence="1">
    <location>
        <begin position="52"/>
        <end position="65"/>
    </location>
</feature>
<evidence type="ECO:0000313" key="2">
    <source>
        <dbReference type="EMBL" id="OEL38045.1"/>
    </source>
</evidence>
<feature type="region of interest" description="Disordered" evidence="1">
    <location>
        <begin position="52"/>
        <end position="79"/>
    </location>
</feature>